<dbReference type="InterPro" id="IPR023198">
    <property type="entry name" value="PGP-like_dom2"/>
</dbReference>
<comment type="cofactor">
    <cofactor evidence="1">
        <name>Mg(2+)</name>
        <dbReference type="ChEBI" id="CHEBI:18420"/>
    </cofactor>
</comment>
<dbReference type="PANTHER" id="PTHR46193">
    <property type="entry name" value="6-PHOSPHOGLUCONATE PHOSPHATASE"/>
    <property type="match status" value="1"/>
</dbReference>
<dbReference type="CDD" id="cd07505">
    <property type="entry name" value="HAD_BPGM-like"/>
    <property type="match status" value="1"/>
</dbReference>
<evidence type="ECO:0000313" key="7">
    <source>
        <dbReference type="Proteomes" id="UP001500459"/>
    </source>
</evidence>
<dbReference type="Gene3D" id="1.10.150.240">
    <property type="entry name" value="Putative phosphatase, domain 2"/>
    <property type="match status" value="1"/>
</dbReference>
<organism evidence="6 7">
    <name type="scientific">Aquimarina addita</name>
    <dbReference type="NCBI Taxonomy" id="870485"/>
    <lineage>
        <taxon>Bacteria</taxon>
        <taxon>Pseudomonadati</taxon>
        <taxon>Bacteroidota</taxon>
        <taxon>Flavobacteriia</taxon>
        <taxon>Flavobacteriales</taxon>
        <taxon>Flavobacteriaceae</taxon>
        <taxon>Aquimarina</taxon>
    </lineage>
</organism>
<keyword evidence="7" id="KW-1185">Reference proteome</keyword>
<accession>A0ABP6UMJ9</accession>
<evidence type="ECO:0000256" key="4">
    <source>
        <dbReference type="ARBA" id="ARBA00022842"/>
    </source>
</evidence>
<dbReference type="NCBIfam" id="TIGR01509">
    <property type="entry name" value="HAD-SF-IA-v3"/>
    <property type="match status" value="1"/>
</dbReference>
<dbReference type="InterPro" id="IPR023214">
    <property type="entry name" value="HAD_sf"/>
</dbReference>
<comment type="caution">
    <text evidence="6">The sequence shown here is derived from an EMBL/GenBank/DDBJ whole genome shotgun (WGS) entry which is preliminary data.</text>
</comment>
<protein>
    <submittedName>
        <fullName evidence="6">HAD family hydrolase</fullName>
    </submittedName>
</protein>
<gene>
    <name evidence="6" type="ORF">GCM10022393_26090</name>
</gene>
<dbReference type="SUPFAM" id="SSF56784">
    <property type="entry name" value="HAD-like"/>
    <property type="match status" value="1"/>
</dbReference>
<dbReference type="RefSeq" id="WP_344928062.1">
    <property type="nucleotide sequence ID" value="NZ_BAABCW010000010.1"/>
</dbReference>
<evidence type="ECO:0000256" key="5">
    <source>
        <dbReference type="ARBA" id="ARBA00023277"/>
    </source>
</evidence>
<dbReference type="GO" id="GO:0016787">
    <property type="term" value="F:hydrolase activity"/>
    <property type="evidence" value="ECO:0007669"/>
    <property type="project" value="UniProtKB-KW"/>
</dbReference>
<dbReference type="InterPro" id="IPR041492">
    <property type="entry name" value="HAD_2"/>
</dbReference>
<evidence type="ECO:0000256" key="2">
    <source>
        <dbReference type="ARBA" id="ARBA00006171"/>
    </source>
</evidence>
<dbReference type="Gene3D" id="3.40.50.1000">
    <property type="entry name" value="HAD superfamily/HAD-like"/>
    <property type="match status" value="1"/>
</dbReference>
<dbReference type="EMBL" id="BAABCW010000010">
    <property type="protein sequence ID" value="GAA3511126.1"/>
    <property type="molecule type" value="Genomic_DNA"/>
</dbReference>
<proteinExistence type="inferred from homology"/>
<dbReference type="InterPro" id="IPR051600">
    <property type="entry name" value="Beta-PGM-like"/>
</dbReference>
<keyword evidence="4" id="KW-0460">Magnesium</keyword>
<dbReference type="InterPro" id="IPR036412">
    <property type="entry name" value="HAD-like_sf"/>
</dbReference>
<keyword evidence="5" id="KW-0119">Carbohydrate metabolism</keyword>
<sequence length="222" mass="25166">MLKKPKALLFDFDGVVVDSFEVHYNAWSSAFKTLFGTKIPEFPHDTYAGKSPLLIAEFFSDTIGRKSQAKELYALKDKHLKESLLSPKLLPGVHEIQEFAAQFDIPHGIASNATRQFLKKSITQLSLNFKVFYGFEDYTYPKPHPEAYITLAKHIGVPQKDFKQCWVFEDSLVGLSAAKEAGMLPVGIKTQYNDIQLRDAGALLIYPTLKEAYQELRILFKT</sequence>
<dbReference type="Pfam" id="PF13419">
    <property type="entry name" value="HAD_2"/>
    <property type="match status" value="1"/>
</dbReference>
<keyword evidence="6" id="KW-0378">Hydrolase</keyword>
<dbReference type="Proteomes" id="UP001500459">
    <property type="component" value="Unassembled WGS sequence"/>
</dbReference>
<evidence type="ECO:0000256" key="1">
    <source>
        <dbReference type="ARBA" id="ARBA00001946"/>
    </source>
</evidence>
<dbReference type="InterPro" id="IPR006439">
    <property type="entry name" value="HAD-SF_hydro_IA"/>
</dbReference>
<name>A0ABP6UMJ9_9FLAO</name>
<dbReference type="SFLD" id="SFLDG01129">
    <property type="entry name" value="C1.5:_HAD__Beta-PGM__Phosphata"/>
    <property type="match status" value="1"/>
</dbReference>
<evidence type="ECO:0000313" key="6">
    <source>
        <dbReference type="EMBL" id="GAA3511126.1"/>
    </source>
</evidence>
<reference evidence="7" key="1">
    <citation type="journal article" date="2019" name="Int. J. Syst. Evol. Microbiol.">
        <title>The Global Catalogue of Microorganisms (GCM) 10K type strain sequencing project: providing services to taxonomists for standard genome sequencing and annotation.</title>
        <authorList>
            <consortium name="The Broad Institute Genomics Platform"/>
            <consortium name="The Broad Institute Genome Sequencing Center for Infectious Disease"/>
            <person name="Wu L."/>
            <person name="Ma J."/>
        </authorList>
    </citation>
    <scope>NUCLEOTIDE SEQUENCE [LARGE SCALE GENOMIC DNA]</scope>
    <source>
        <strain evidence="7">JCM 17106</strain>
    </source>
</reference>
<evidence type="ECO:0000256" key="3">
    <source>
        <dbReference type="ARBA" id="ARBA00022723"/>
    </source>
</evidence>
<dbReference type="SFLD" id="SFLDS00003">
    <property type="entry name" value="Haloacid_Dehalogenase"/>
    <property type="match status" value="1"/>
</dbReference>
<comment type="similarity">
    <text evidence="2">Belongs to the HAD-like hydrolase superfamily. CbbY/CbbZ/Gph/YieH family.</text>
</comment>
<keyword evidence="3" id="KW-0479">Metal-binding</keyword>
<dbReference type="PANTHER" id="PTHR46193:SF18">
    <property type="entry name" value="HEXITOL PHOSPHATASE B"/>
    <property type="match status" value="1"/>
</dbReference>